<gene>
    <name evidence="1" type="ORF">AM202_04422</name>
</gene>
<organism evidence="1 2">
    <name type="scientific">Actinobacillus minor 202</name>
    <dbReference type="NCBI Taxonomy" id="591023"/>
    <lineage>
        <taxon>Bacteria</taxon>
        <taxon>Pseudomonadati</taxon>
        <taxon>Pseudomonadota</taxon>
        <taxon>Gammaproteobacteria</taxon>
        <taxon>Pasteurellales</taxon>
        <taxon>Pasteurellaceae</taxon>
        <taxon>Actinobacillus</taxon>
    </lineage>
</organism>
<accession>A0ABP2GU98</accession>
<evidence type="ECO:0000313" key="1">
    <source>
        <dbReference type="EMBL" id="EEV25438.1"/>
    </source>
</evidence>
<dbReference type="Proteomes" id="UP000003394">
    <property type="component" value="Unassembled WGS sequence"/>
</dbReference>
<dbReference type="InterPro" id="IPR036412">
    <property type="entry name" value="HAD-like_sf"/>
</dbReference>
<protein>
    <submittedName>
        <fullName evidence="1">Uncharacterized protein</fullName>
    </submittedName>
</protein>
<dbReference type="RefSeq" id="WP_005821725.1">
    <property type="nucleotide sequence ID" value="NZ_ACFT01000143.1"/>
</dbReference>
<dbReference type="InterPro" id="IPR023214">
    <property type="entry name" value="HAD_sf"/>
</dbReference>
<dbReference type="SUPFAM" id="SSF56784">
    <property type="entry name" value="HAD-like"/>
    <property type="match status" value="1"/>
</dbReference>
<keyword evidence="2" id="KW-1185">Reference proteome</keyword>
<dbReference type="EMBL" id="ACFT01000143">
    <property type="protein sequence ID" value="EEV25438.1"/>
    <property type="molecule type" value="Genomic_DNA"/>
</dbReference>
<evidence type="ECO:0000313" key="2">
    <source>
        <dbReference type="Proteomes" id="UP000003394"/>
    </source>
</evidence>
<dbReference type="Gene3D" id="3.40.50.1000">
    <property type="entry name" value="HAD superfamily/HAD-like"/>
    <property type="match status" value="1"/>
</dbReference>
<name>A0ABP2GU98_9PAST</name>
<proteinExistence type="predicted"/>
<comment type="caution">
    <text evidence="1">The sequence shown here is derived from an EMBL/GenBank/DDBJ whole genome shotgun (WGS) entry which is preliminary data.</text>
</comment>
<sequence length="139" mass="15944">MNILIDFDGTCVTHNFPEIGEDIGAAQVLKDLVKNGHNLILFTMRADDCYLDDALKWFKDNHIPLYSVNVNPEQYKFTSSPKAYGDLIIDDIALGIPKWTCRFNRPCVDWQSVSSILCNQGLLKPEQIDKYDFRMREGL</sequence>
<reference evidence="1 2" key="1">
    <citation type="journal article" date="2010" name="Vet. Microbiol.">
        <title>Production of haemolysins by strains of the Actinobacillus minor/porcitonsillarum complex.</title>
        <authorList>
            <person name="Arya G."/>
            <person name="Niven D.F."/>
        </authorList>
    </citation>
    <scope>NUCLEOTIDE SEQUENCE [LARGE SCALE GENOMIC DNA]</scope>
    <source>
        <strain evidence="2">strain 202</strain>
    </source>
</reference>